<evidence type="ECO:0000256" key="5">
    <source>
        <dbReference type="ARBA" id="ARBA00023235"/>
    </source>
</evidence>
<feature type="domain" description="Methylmalonyl-CoA mutase alpha/beta chain catalytic" evidence="8">
    <location>
        <begin position="55"/>
        <end position="128"/>
    </location>
</feature>
<evidence type="ECO:0000256" key="2">
    <source>
        <dbReference type="ARBA" id="ARBA00008465"/>
    </source>
</evidence>
<feature type="region of interest" description="Disordered" evidence="7">
    <location>
        <begin position="447"/>
        <end position="478"/>
    </location>
</feature>
<evidence type="ECO:0000256" key="1">
    <source>
        <dbReference type="ARBA" id="ARBA00001922"/>
    </source>
</evidence>
<dbReference type="InterPro" id="IPR024067">
    <property type="entry name" value="Me-malonyl-CoA_mutase_sm_su_N"/>
</dbReference>
<organism evidence="9 10">
    <name type="scientific">Candidatus Protofrankia californiensis</name>
    <dbReference type="NCBI Taxonomy" id="1839754"/>
    <lineage>
        <taxon>Bacteria</taxon>
        <taxon>Bacillati</taxon>
        <taxon>Actinomycetota</taxon>
        <taxon>Actinomycetes</taxon>
        <taxon>Frankiales</taxon>
        <taxon>Frankiaceae</taxon>
        <taxon>Protofrankia</taxon>
    </lineage>
</organism>
<sequence>MISRNQPAQLRLAAGFPAATRQAWQQLVLDVLHKSGVAGKQATPAQAEEILATETYDGVRIWPLYTAADVPGQPVGVPGLAPFVRGSRAQGPGTDGWDVRALHAHPDAKVTNSAVLTDLENGVTSLWLRLGEGGLGVPELADALHDVYLHLAPVVLDPGAQTAAAAEAYFELAAERRVPASDLAGSLGADPLGLAARTGAPADLDLAAALAVRCARGFRSLRAVVVDAQPYHDAGGSDAEELGASIATGVAYLRVLTAAGLSLAEAFGQLEFRYAATADPFATIAKLRAARRLWARVGEVCGAPPARAQRQHAVTSSVMMTCRDPWVNMLRTSLACFAAGIGGAEAVTVQPFDLKLGLPDDFSRRIARNTPIILQEESSLIQVIDPAGGSWYVESLTAELAAAGWAFFTEIERAGGMAAALSSGLVDARIAVTREKRADAIAHRHDPLTGVSEFPNPNEKLPERPPAPARSSGTAGGGLPIFDYDRDFEQLRDRADRHLAATGSRPVVFLATLGSPVSFTPRATFATNLFQAGGCETPAAGPGTDPAAVAAAFTASGARVACLCAHDKVYADAAAPVAAALKAAGARTVWLAGKPGGRAASDAEAGVDGYVFTGCNAVDVLRRTLTETGVA</sequence>
<comment type="cofactor">
    <cofactor evidence="1">
        <name>adenosylcob(III)alamin</name>
        <dbReference type="ChEBI" id="CHEBI:18408"/>
    </cofactor>
</comment>
<dbReference type="AlphaFoldDB" id="A0A1C3NUF0"/>
<dbReference type="Gene3D" id="3.20.20.240">
    <property type="entry name" value="Methylmalonyl-CoA mutase"/>
    <property type="match status" value="1"/>
</dbReference>
<evidence type="ECO:0000256" key="3">
    <source>
        <dbReference type="ARBA" id="ARBA00011870"/>
    </source>
</evidence>
<dbReference type="PANTHER" id="PTHR48101:SF4">
    <property type="entry name" value="METHYLMALONYL-COA MUTASE, MITOCHONDRIAL"/>
    <property type="match status" value="1"/>
</dbReference>
<dbReference type="Pfam" id="PF01642">
    <property type="entry name" value="MM_CoA_mutase"/>
    <property type="match status" value="2"/>
</dbReference>
<dbReference type="Gene3D" id="3.40.50.280">
    <property type="entry name" value="Cobalamin-binding domain"/>
    <property type="match status" value="1"/>
</dbReference>
<evidence type="ECO:0000256" key="6">
    <source>
        <dbReference type="ARBA" id="ARBA00023285"/>
    </source>
</evidence>
<evidence type="ECO:0000256" key="7">
    <source>
        <dbReference type="SAM" id="MobiDB-lite"/>
    </source>
</evidence>
<keyword evidence="5 9" id="KW-0413">Isomerase</keyword>
<dbReference type="PANTHER" id="PTHR48101">
    <property type="entry name" value="METHYLMALONYL-COA MUTASE, MITOCHONDRIAL-RELATED"/>
    <property type="match status" value="1"/>
</dbReference>
<dbReference type="Proteomes" id="UP000199013">
    <property type="component" value="Unassembled WGS sequence"/>
</dbReference>
<dbReference type="GO" id="GO:0031419">
    <property type="term" value="F:cobalamin binding"/>
    <property type="evidence" value="ECO:0007669"/>
    <property type="project" value="UniProtKB-KW"/>
</dbReference>
<dbReference type="GO" id="GO:0005737">
    <property type="term" value="C:cytoplasm"/>
    <property type="evidence" value="ECO:0007669"/>
    <property type="project" value="TreeGrafter"/>
</dbReference>
<dbReference type="EC" id="5.4.99.2" evidence="9"/>
<dbReference type="InterPro" id="IPR016176">
    <property type="entry name" value="Cbl-dep_enz_cat"/>
</dbReference>
<dbReference type="InterPro" id="IPR006099">
    <property type="entry name" value="MeMalonylCoA_mutase_a/b_cat"/>
</dbReference>
<feature type="domain" description="Methylmalonyl-CoA mutase alpha/beta chain catalytic" evidence="8">
    <location>
        <begin position="139"/>
        <end position="460"/>
    </location>
</feature>
<dbReference type="GO" id="GO:0019678">
    <property type="term" value="P:propionate metabolic process, methylmalonyl pathway"/>
    <property type="evidence" value="ECO:0007669"/>
    <property type="project" value="TreeGrafter"/>
</dbReference>
<evidence type="ECO:0000256" key="4">
    <source>
        <dbReference type="ARBA" id="ARBA00022628"/>
    </source>
</evidence>
<dbReference type="Gene3D" id="1.10.196.20">
    <property type="match status" value="1"/>
</dbReference>
<evidence type="ECO:0000313" key="9">
    <source>
        <dbReference type="EMBL" id="SBW18838.1"/>
    </source>
</evidence>
<comment type="similarity">
    <text evidence="2">Belongs to the methylmalonyl-CoA mutase family.</text>
</comment>
<protein>
    <submittedName>
        <fullName evidence="9">Methylmalonyl-CoA mutase small subunit</fullName>
        <ecNumber evidence="9">5.4.99.2</ecNumber>
    </submittedName>
</protein>
<dbReference type="SUPFAM" id="SSF51703">
    <property type="entry name" value="Cobalamin (vitamin B12)-dependent enzymes"/>
    <property type="match status" value="1"/>
</dbReference>
<dbReference type="CDD" id="cd03677">
    <property type="entry name" value="MM_CoA_mutase_beta"/>
    <property type="match status" value="1"/>
</dbReference>
<dbReference type="InterPro" id="IPR036724">
    <property type="entry name" value="Cobalamin-bd_sf"/>
</dbReference>
<comment type="subunit">
    <text evidence="3">Heterodimer of an alpha and a beta chain.</text>
</comment>
<dbReference type="GO" id="GO:0004494">
    <property type="term" value="F:methylmalonyl-CoA mutase activity"/>
    <property type="evidence" value="ECO:0007669"/>
    <property type="project" value="UniProtKB-EC"/>
</dbReference>
<keyword evidence="6" id="KW-0170">Cobalt</keyword>
<dbReference type="SUPFAM" id="SSF52242">
    <property type="entry name" value="Cobalamin (vitamin B12)-binding domain"/>
    <property type="match status" value="1"/>
</dbReference>
<dbReference type="EMBL" id="FLUV01000338">
    <property type="protein sequence ID" value="SBW18838.1"/>
    <property type="molecule type" value="Genomic_DNA"/>
</dbReference>
<keyword evidence="10" id="KW-1185">Reference proteome</keyword>
<evidence type="ECO:0000313" key="10">
    <source>
        <dbReference type="Proteomes" id="UP000199013"/>
    </source>
</evidence>
<dbReference type="GO" id="GO:0046872">
    <property type="term" value="F:metal ion binding"/>
    <property type="evidence" value="ECO:0007669"/>
    <property type="project" value="InterPro"/>
</dbReference>
<proteinExistence type="inferred from homology"/>
<keyword evidence="4" id="KW-0846">Cobalamin</keyword>
<name>A0A1C3NUF0_9ACTN</name>
<gene>
    <name evidence="9" type="primary">mutA</name>
    <name evidence="9" type="ORF">FDG2_0846</name>
</gene>
<reference evidence="10" key="1">
    <citation type="submission" date="2016-02" db="EMBL/GenBank/DDBJ databases">
        <authorList>
            <person name="Wibberg D."/>
        </authorList>
    </citation>
    <scope>NUCLEOTIDE SEQUENCE [LARGE SCALE GENOMIC DNA]</scope>
</reference>
<accession>A0A1C3NUF0</accession>
<evidence type="ECO:0000259" key="8">
    <source>
        <dbReference type="Pfam" id="PF01642"/>
    </source>
</evidence>